<dbReference type="GO" id="GO:0005634">
    <property type="term" value="C:nucleus"/>
    <property type="evidence" value="ECO:0007669"/>
    <property type="project" value="UniProtKB-SubCell"/>
</dbReference>
<dbReference type="InterPro" id="IPR050649">
    <property type="entry name" value="Paired_Homeobox_TFs"/>
</dbReference>
<dbReference type="GO" id="GO:0000981">
    <property type="term" value="F:DNA-binding transcription factor activity, RNA polymerase II-specific"/>
    <property type="evidence" value="ECO:0007669"/>
    <property type="project" value="TreeGrafter"/>
</dbReference>
<dbReference type="AlphaFoldDB" id="A0A7D9EE32"/>
<keyword evidence="2 3" id="KW-0238">DNA-binding</keyword>
<evidence type="ECO:0000256" key="3">
    <source>
        <dbReference type="RuleBase" id="RU000682"/>
    </source>
</evidence>
<dbReference type="Proteomes" id="UP001152795">
    <property type="component" value="Unassembled WGS sequence"/>
</dbReference>
<name>A0A7D9EE32_PARCT</name>
<evidence type="ECO:0000313" key="5">
    <source>
        <dbReference type="EMBL" id="CAB4007890.1"/>
    </source>
</evidence>
<feature type="region of interest" description="Disordered" evidence="4">
    <location>
        <begin position="39"/>
        <end position="97"/>
    </location>
</feature>
<evidence type="ECO:0000256" key="1">
    <source>
        <dbReference type="ARBA" id="ARBA00004123"/>
    </source>
</evidence>
<dbReference type="FunFam" id="1.10.10.60:FF:000710">
    <property type="entry name" value="Paired box 7a"/>
    <property type="match status" value="1"/>
</dbReference>
<protein>
    <submittedName>
        <fullName evidence="5">Homeobox ARX</fullName>
    </submittedName>
</protein>
<comment type="caution">
    <text evidence="5">The sequence shown here is derived from an EMBL/GenBank/DDBJ whole genome shotgun (WGS) entry which is preliminary data.</text>
</comment>
<dbReference type="Gene3D" id="1.10.10.60">
    <property type="entry name" value="Homeodomain-like"/>
    <property type="match status" value="1"/>
</dbReference>
<sequence>MSKDRTVIHKVPVYSIEGILGLKDESPTTRNKLAETVIQKTGSAEQKESPSTASPEFTDKLSRNGCPESSVNVINENQLKRDYDDDQDSSGISQRKQRRYRTTFTSYQLEELERAFSKTHYPDVFTREALAMKIDLTEARVQVIKSFTVLIAFFTL</sequence>
<dbReference type="GO" id="GO:0000977">
    <property type="term" value="F:RNA polymerase II transcription regulatory region sequence-specific DNA binding"/>
    <property type="evidence" value="ECO:0007669"/>
    <property type="project" value="TreeGrafter"/>
</dbReference>
<accession>A0A7D9EE32</accession>
<dbReference type="InterPro" id="IPR009057">
    <property type="entry name" value="Homeodomain-like_sf"/>
</dbReference>
<feature type="DNA-binding region" description="Homeobox" evidence="2">
    <location>
        <begin position="97"/>
        <end position="144"/>
    </location>
</feature>
<dbReference type="SUPFAM" id="SSF46689">
    <property type="entry name" value="Homeodomain-like"/>
    <property type="match status" value="1"/>
</dbReference>
<keyword evidence="2 3" id="KW-0371">Homeobox</keyword>
<gene>
    <name evidence="5" type="ORF">PACLA_8A007674</name>
</gene>
<keyword evidence="2 3" id="KW-0539">Nucleus</keyword>
<evidence type="ECO:0000256" key="2">
    <source>
        <dbReference type="PROSITE-ProRule" id="PRU00108"/>
    </source>
</evidence>
<organism evidence="5 6">
    <name type="scientific">Paramuricea clavata</name>
    <name type="common">Red gorgonian</name>
    <name type="synonym">Violescent sea-whip</name>
    <dbReference type="NCBI Taxonomy" id="317549"/>
    <lineage>
        <taxon>Eukaryota</taxon>
        <taxon>Metazoa</taxon>
        <taxon>Cnidaria</taxon>
        <taxon>Anthozoa</taxon>
        <taxon>Octocorallia</taxon>
        <taxon>Malacalcyonacea</taxon>
        <taxon>Plexauridae</taxon>
        <taxon>Paramuricea</taxon>
    </lineage>
</organism>
<dbReference type="CDD" id="cd00086">
    <property type="entry name" value="homeodomain"/>
    <property type="match status" value="1"/>
</dbReference>
<feature type="compositionally biased region" description="Polar residues" evidence="4">
    <location>
        <begin position="67"/>
        <end position="77"/>
    </location>
</feature>
<dbReference type="PANTHER" id="PTHR24329">
    <property type="entry name" value="HOMEOBOX PROTEIN ARISTALESS"/>
    <property type="match status" value="1"/>
</dbReference>
<evidence type="ECO:0000256" key="4">
    <source>
        <dbReference type="SAM" id="MobiDB-lite"/>
    </source>
</evidence>
<feature type="compositionally biased region" description="Polar residues" evidence="4">
    <location>
        <begin position="39"/>
        <end position="55"/>
    </location>
</feature>
<dbReference type="InterPro" id="IPR001356">
    <property type="entry name" value="HD"/>
</dbReference>
<dbReference type="PROSITE" id="PS50071">
    <property type="entry name" value="HOMEOBOX_2"/>
    <property type="match status" value="1"/>
</dbReference>
<dbReference type="SMART" id="SM00389">
    <property type="entry name" value="HOX"/>
    <property type="match status" value="1"/>
</dbReference>
<dbReference type="PANTHER" id="PTHR24329:SF543">
    <property type="entry name" value="FI01017P-RELATED"/>
    <property type="match status" value="1"/>
</dbReference>
<reference evidence="5" key="1">
    <citation type="submission" date="2020-04" db="EMBL/GenBank/DDBJ databases">
        <authorList>
            <person name="Alioto T."/>
            <person name="Alioto T."/>
            <person name="Gomez Garrido J."/>
        </authorList>
    </citation>
    <scope>NUCLEOTIDE SEQUENCE</scope>
    <source>
        <strain evidence="5">A484AB</strain>
    </source>
</reference>
<dbReference type="EMBL" id="CACRXK020005948">
    <property type="protein sequence ID" value="CAB4007890.1"/>
    <property type="molecule type" value="Genomic_DNA"/>
</dbReference>
<evidence type="ECO:0000313" key="6">
    <source>
        <dbReference type="Proteomes" id="UP001152795"/>
    </source>
</evidence>
<dbReference type="Pfam" id="PF00046">
    <property type="entry name" value="Homeodomain"/>
    <property type="match status" value="1"/>
</dbReference>
<comment type="subcellular location">
    <subcellularLocation>
        <location evidence="1 2 3">Nucleus</location>
    </subcellularLocation>
</comment>
<proteinExistence type="predicted"/>
<dbReference type="OrthoDB" id="6159439at2759"/>
<keyword evidence="6" id="KW-1185">Reference proteome</keyword>